<dbReference type="InterPro" id="IPR042295">
    <property type="entry name" value="NarX-like_N_sf"/>
</dbReference>
<evidence type="ECO:0000256" key="2">
    <source>
        <dbReference type="ARBA" id="ARBA00004429"/>
    </source>
</evidence>
<dbReference type="InterPro" id="IPR005467">
    <property type="entry name" value="His_kinase_dom"/>
</dbReference>
<keyword evidence="19" id="KW-1185">Reference proteome</keyword>
<keyword evidence="12 14" id="KW-0902">Two-component regulatory system</keyword>
<evidence type="ECO:0000256" key="8">
    <source>
        <dbReference type="ARBA" id="ARBA00022741"/>
    </source>
</evidence>
<dbReference type="Pfam" id="PF07730">
    <property type="entry name" value="HisKA_3"/>
    <property type="match status" value="1"/>
</dbReference>
<dbReference type="Pfam" id="PF02518">
    <property type="entry name" value="HATPase_c"/>
    <property type="match status" value="1"/>
</dbReference>
<dbReference type="InterPro" id="IPR050482">
    <property type="entry name" value="Sensor_HK_TwoCompSys"/>
</dbReference>
<evidence type="ECO:0000256" key="11">
    <source>
        <dbReference type="ARBA" id="ARBA00022989"/>
    </source>
</evidence>
<dbReference type="CDD" id="cd16917">
    <property type="entry name" value="HATPase_UhpB-NarQ-NarX-like"/>
    <property type="match status" value="1"/>
</dbReference>
<evidence type="ECO:0000256" key="4">
    <source>
        <dbReference type="ARBA" id="ARBA00022519"/>
    </source>
</evidence>
<evidence type="ECO:0000256" key="9">
    <source>
        <dbReference type="ARBA" id="ARBA00022777"/>
    </source>
</evidence>
<keyword evidence="9 14" id="KW-0418">Kinase</keyword>
<dbReference type="Gene3D" id="3.30.565.10">
    <property type="entry name" value="Histidine kinase-like ATPase, C-terminal domain"/>
    <property type="match status" value="1"/>
</dbReference>
<evidence type="ECO:0000313" key="19">
    <source>
        <dbReference type="Proteomes" id="UP001203423"/>
    </source>
</evidence>
<evidence type="ECO:0000256" key="7">
    <source>
        <dbReference type="ARBA" id="ARBA00022692"/>
    </source>
</evidence>
<dbReference type="SMART" id="SM00387">
    <property type="entry name" value="HATPase_c"/>
    <property type="match status" value="1"/>
</dbReference>
<feature type="domain" description="HAMP" evidence="17">
    <location>
        <begin position="201"/>
        <end position="253"/>
    </location>
</feature>
<dbReference type="RefSeq" id="WP_248940376.1">
    <property type="nucleotide sequence ID" value="NZ_JAKIKS010000039.1"/>
</dbReference>
<keyword evidence="13 14" id="KW-0472">Membrane</keyword>
<dbReference type="Gene3D" id="1.20.5.1930">
    <property type="match status" value="1"/>
</dbReference>
<evidence type="ECO:0000256" key="13">
    <source>
        <dbReference type="ARBA" id="ARBA00023136"/>
    </source>
</evidence>
<dbReference type="GO" id="GO:0016301">
    <property type="term" value="F:kinase activity"/>
    <property type="evidence" value="ECO:0007669"/>
    <property type="project" value="UniProtKB-KW"/>
</dbReference>
<keyword evidence="7 15" id="KW-0812">Transmembrane</keyword>
<evidence type="ECO:0000256" key="15">
    <source>
        <dbReference type="SAM" id="Phobius"/>
    </source>
</evidence>
<dbReference type="InterPro" id="IPR016380">
    <property type="entry name" value="Sig_transdc_His_kin_NarX/NarQ"/>
</dbReference>
<dbReference type="InterPro" id="IPR003660">
    <property type="entry name" value="HAMP_dom"/>
</dbReference>
<evidence type="ECO:0000313" key="18">
    <source>
        <dbReference type="EMBL" id="MCL1125095.1"/>
    </source>
</evidence>
<accession>A0ABT0LCM7</accession>
<gene>
    <name evidence="18" type="ORF">L2764_11565</name>
</gene>
<comment type="catalytic activity">
    <reaction evidence="1 14">
        <text>ATP + protein L-histidine = ADP + protein N-phospho-L-histidine.</text>
        <dbReference type="EC" id="2.7.13.3"/>
    </reaction>
</comment>
<dbReference type="SMART" id="SM00304">
    <property type="entry name" value="HAMP"/>
    <property type="match status" value="1"/>
</dbReference>
<feature type="transmembrane region" description="Helical" evidence="15">
    <location>
        <begin position="6"/>
        <end position="29"/>
    </location>
</feature>
<dbReference type="InterPro" id="IPR029095">
    <property type="entry name" value="NarX-like_N"/>
</dbReference>
<dbReference type="Proteomes" id="UP001203423">
    <property type="component" value="Unassembled WGS sequence"/>
</dbReference>
<comment type="caution">
    <text evidence="18">The sequence shown here is derived from an EMBL/GenBank/DDBJ whole genome shotgun (WGS) entry which is preliminary data.</text>
</comment>
<dbReference type="Gene3D" id="1.20.120.960">
    <property type="entry name" value="Histidine kinase NarX, sensor domain"/>
    <property type="match status" value="1"/>
</dbReference>
<dbReference type="Pfam" id="PF13675">
    <property type="entry name" value="PilJ"/>
    <property type="match status" value="1"/>
</dbReference>
<dbReference type="SUPFAM" id="SSF158472">
    <property type="entry name" value="HAMP domain-like"/>
    <property type="match status" value="1"/>
</dbReference>
<evidence type="ECO:0000256" key="10">
    <source>
        <dbReference type="ARBA" id="ARBA00022840"/>
    </source>
</evidence>
<dbReference type="EMBL" id="JAKIKS010000039">
    <property type="protein sequence ID" value="MCL1125095.1"/>
    <property type="molecule type" value="Genomic_DNA"/>
</dbReference>
<dbReference type="CDD" id="cd06225">
    <property type="entry name" value="HAMP"/>
    <property type="match status" value="1"/>
</dbReference>
<keyword evidence="11 15" id="KW-1133">Transmembrane helix</keyword>
<keyword evidence="8 14" id="KW-0547">Nucleotide-binding</keyword>
<dbReference type="InterPro" id="IPR003594">
    <property type="entry name" value="HATPase_dom"/>
</dbReference>
<evidence type="ECO:0000256" key="14">
    <source>
        <dbReference type="PIRNR" id="PIRNR003167"/>
    </source>
</evidence>
<keyword evidence="5" id="KW-0597">Phosphoprotein</keyword>
<proteinExistence type="predicted"/>
<dbReference type="SUPFAM" id="SSF55874">
    <property type="entry name" value="ATPase domain of HSP90 chaperone/DNA topoisomerase II/histidine kinase"/>
    <property type="match status" value="1"/>
</dbReference>
<dbReference type="EC" id="2.7.13.3" evidence="14"/>
<keyword evidence="3 14" id="KW-1003">Cell membrane</keyword>
<protein>
    <recommendedName>
        <fullName evidence="14">Sensor protein</fullName>
        <ecNumber evidence="14">2.7.13.3</ecNumber>
    </recommendedName>
</protein>
<dbReference type="InterPro" id="IPR036890">
    <property type="entry name" value="HATPase_C_sf"/>
</dbReference>
<dbReference type="Gene3D" id="6.10.340.10">
    <property type="match status" value="1"/>
</dbReference>
<dbReference type="PIRSF" id="PIRSF003167">
    <property type="entry name" value="STHK_NarX/NarQ"/>
    <property type="match status" value="1"/>
</dbReference>
<keyword evidence="10 14" id="KW-0067">ATP-binding</keyword>
<evidence type="ECO:0000259" key="17">
    <source>
        <dbReference type="PROSITE" id="PS50885"/>
    </source>
</evidence>
<dbReference type="PROSITE" id="PS50109">
    <property type="entry name" value="HIS_KIN"/>
    <property type="match status" value="1"/>
</dbReference>
<reference evidence="18 19" key="1">
    <citation type="submission" date="2022-01" db="EMBL/GenBank/DDBJ databases">
        <title>Whole genome-based taxonomy of the Shewanellaceae.</title>
        <authorList>
            <person name="Martin-Rodriguez A.J."/>
        </authorList>
    </citation>
    <scope>NUCLEOTIDE SEQUENCE [LARGE SCALE GENOMIC DNA]</scope>
    <source>
        <strain evidence="18 19">DSM 17177</strain>
    </source>
</reference>
<keyword evidence="4 14" id="KW-0997">Cell inner membrane</keyword>
<evidence type="ECO:0000256" key="5">
    <source>
        <dbReference type="ARBA" id="ARBA00022553"/>
    </source>
</evidence>
<dbReference type="PROSITE" id="PS50885">
    <property type="entry name" value="HAMP"/>
    <property type="match status" value="1"/>
</dbReference>
<name>A0ABT0LCM7_9GAMM</name>
<keyword evidence="6 14" id="KW-0808">Transferase</keyword>
<organism evidence="18 19">
    <name type="scientific">Shewanella surugensis</name>
    <dbReference type="NCBI Taxonomy" id="212020"/>
    <lineage>
        <taxon>Bacteria</taxon>
        <taxon>Pseudomonadati</taxon>
        <taxon>Pseudomonadota</taxon>
        <taxon>Gammaproteobacteria</taxon>
        <taxon>Alteromonadales</taxon>
        <taxon>Shewanellaceae</taxon>
        <taxon>Shewanella</taxon>
    </lineage>
</organism>
<sequence>MLKQLFHSIVFRIGSMILLISVVSIISMLSSVLISDLADQDAFVINNAGSLRYESYKILTHLTLLPQTQTLTHSQQQTKIHTAIEAFSKKLNFLVQQSNPNLLNTMAKPAIENSLASAQRSWNNDLEPRLLLLAAQPNRLNERNLILLDSQIEYFVNHLDKLVGLYQKGAEDRILMIRMILSLSLLITITLAAFILYQLHQKIEKPLSELTQTARKIMSGDYTSRTQIQQNDELGLLSDTMNRMSEALSNSYGELEQRVREKTFESRQSNDSLALLYQTSQLINQSGSKLNLAPIISKLAIITNKPDIDLCLTTEQSNVPYEHIITQDKPLPITCLAKECDDCLNTSKQPSTNPQVAHYAIQKDDVNYGVLICHIPKGIILEPWQDKLFSSISTLIANGLYIRQQHEQNRRIALLTERNTIARELHDSLAQALSYLKMQVARLQKLRQRKANDAQIADVELELKNGLNNAYRQLRELLTTFRLKIDDEGLYQTFIYTIDQVNERAKNKMLFNLDYQIQNLPLTPNEEIHLMQIAREATQNALNHSQANNVSVRVFSDTKKQIHLCVEDDGIGLPEKTTKLNHYGLVIMQERSQHLNGQFNIHNTKTGGVKVELVFSPNFIKTA</sequence>
<evidence type="ECO:0000256" key="12">
    <source>
        <dbReference type="ARBA" id="ARBA00023012"/>
    </source>
</evidence>
<evidence type="ECO:0000256" key="1">
    <source>
        <dbReference type="ARBA" id="ARBA00000085"/>
    </source>
</evidence>
<evidence type="ECO:0000256" key="3">
    <source>
        <dbReference type="ARBA" id="ARBA00022475"/>
    </source>
</evidence>
<feature type="domain" description="Histidine kinase" evidence="16">
    <location>
        <begin position="420"/>
        <end position="619"/>
    </location>
</feature>
<dbReference type="PANTHER" id="PTHR24421:SF10">
    <property type="entry name" value="NITRATE_NITRITE SENSOR PROTEIN NARQ"/>
    <property type="match status" value="1"/>
</dbReference>
<comment type="subcellular location">
    <subcellularLocation>
        <location evidence="2">Cell inner membrane</location>
        <topology evidence="2">Multi-pass membrane protein</topology>
    </subcellularLocation>
</comment>
<evidence type="ECO:0000256" key="6">
    <source>
        <dbReference type="ARBA" id="ARBA00022679"/>
    </source>
</evidence>
<evidence type="ECO:0000259" key="16">
    <source>
        <dbReference type="PROSITE" id="PS50109"/>
    </source>
</evidence>
<feature type="transmembrane region" description="Helical" evidence="15">
    <location>
        <begin position="175"/>
        <end position="197"/>
    </location>
</feature>
<dbReference type="Pfam" id="PF00672">
    <property type="entry name" value="HAMP"/>
    <property type="match status" value="1"/>
</dbReference>
<dbReference type="InterPro" id="IPR011712">
    <property type="entry name" value="Sig_transdc_His_kin_sub3_dim/P"/>
</dbReference>
<dbReference type="PANTHER" id="PTHR24421">
    <property type="entry name" value="NITRATE/NITRITE SENSOR PROTEIN NARX-RELATED"/>
    <property type="match status" value="1"/>
</dbReference>